<evidence type="ECO:0000313" key="2">
    <source>
        <dbReference type="EMBL" id="VEL41189.1"/>
    </source>
</evidence>
<sequence length="160" mass="17032">MGFPKFSVCTHVIADFIDPTCLESPSGAGIGARAEATSPCSSAMSQGAAFANSAGRQLYDDVVEALADRKLLVSSEWLLACEQAGGRRLPEVDFQPVAKTVAPVSGPLPAAVSHSHGLPPQHERGSETKRRKLDLSNRPETLEAERQLLDGIAKPGKWLE</sequence>
<protein>
    <recommendedName>
        <fullName evidence="4">BRCT domain-containing protein</fullName>
    </recommendedName>
</protein>
<feature type="compositionally biased region" description="Basic and acidic residues" evidence="1">
    <location>
        <begin position="121"/>
        <end position="140"/>
    </location>
</feature>
<accession>A0A3S5BUX9</accession>
<name>A0A3S5BUX9_9PLAT</name>
<organism evidence="2 3">
    <name type="scientific">Protopolystoma xenopodis</name>
    <dbReference type="NCBI Taxonomy" id="117903"/>
    <lineage>
        <taxon>Eukaryota</taxon>
        <taxon>Metazoa</taxon>
        <taxon>Spiralia</taxon>
        <taxon>Lophotrochozoa</taxon>
        <taxon>Platyhelminthes</taxon>
        <taxon>Monogenea</taxon>
        <taxon>Polyopisthocotylea</taxon>
        <taxon>Polystomatidea</taxon>
        <taxon>Polystomatidae</taxon>
        <taxon>Protopolystoma</taxon>
    </lineage>
</organism>
<comment type="caution">
    <text evidence="2">The sequence shown here is derived from an EMBL/GenBank/DDBJ whole genome shotgun (WGS) entry which is preliminary data.</text>
</comment>
<feature type="region of interest" description="Disordered" evidence="1">
    <location>
        <begin position="105"/>
        <end position="140"/>
    </location>
</feature>
<evidence type="ECO:0008006" key="4">
    <source>
        <dbReference type="Google" id="ProtNLM"/>
    </source>
</evidence>
<proteinExistence type="predicted"/>
<reference evidence="2" key="1">
    <citation type="submission" date="2018-11" db="EMBL/GenBank/DDBJ databases">
        <authorList>
            <consortium name="Pathogen Informatics"/>
        </authorList>
    </citation>
    <scope>NUCLEOTIDE SEQUENCE</scope>
</reference>
<keyword evidence="3" id="KW-1185">Reference proteome</keyword>
<evidence type="ECO:0000313" key="3">
    <source>
        <dbReference type="Proteomes" id="UP000784294"/>
    </source>
</evidence>
<gene>
    <name evidence="2" type="ORF">PXEA_LOCUS34629</name>
</gene>
<dbReference type="EMBL" id="CAAALY010268296">
    <property type="protein sequence ID" value="VEL41189.1"/>
    <property type="molecule type" value="Genomic_DNA"/>
</dbReference>
<dbReference type="Proteomes" id="UP000784294">
    <property type="component" value="Unassembled WGS sequence"/>
</dbReference>
<dbReference type="AlphaFoldDB" id="A0A3S5BUX9"/>
<evidence type="ECO:0000256" key="1">
    <source>
        <dbReference type="SAM" id="MobiDB-lite"/>
    </source>
</evidence>